<dbReference type="InterPro" id="IPR006054">
    <property type="entry name" value="DnaQ"/>
</dbReference>
<accession>A0AA41W5Z0</accession>
<comment type="function">
    <text evidence="4">DNA polymerase III is a complex, multichain enzyme responsible for most of the replicative synthesis in bacteria. The epsilon subunit contain the editing function and is a proofreading 3'-5' exonuclease.</text>
</comment>
<dbReference type="InterPro" id="IPR036397">
    <property type="entry name" value="RNaseH_sf"/>
</dbReference>
<dbReference type="GO" id="GO:0045004">
    <property type="term" value="P:DNA replication proofreading"/>
    <property type="evidence" value="ECO:0007669"/>
    <property type="project" value="TreeGrafter"/>
</dbReference>
<comment type="catalytic activity">
    <reaction evidence="6">
        <text>DNA(n) + a 2'-deoxyribonucleoside 5'-triphosphate = DNA(n+1) + diphosphate</text>
        <dbReference type="Rhea" id="RHEA:22508"/>
        <dbReference type="Rhea" id="RHEA-COMP:17339"/>
        <dbReference type="Rhea" id="RHEA-COMP:17340"/>
        <dbReference type="ChEBI" id="CHEBI:33019"/>
        <dbReference type="ChEBI" id="CHEBI:61560"/>
        <dbReference type="ChEBI" id="CHEBI:173112"/>
        <dbReference type="EC" id="2.7.7.7"/>
    </reaction>
</comment>
<evidence type="ECO:0000259" key="7">
    <source>
        <dbReference type="PROSITE" id="PS50164"/>
    </source>
</evidence>
<evidence type="ECO:0000313" key="9">
    <source>
        <dbReference type="Proteomes" id="UP001165393"/>
    </source>
</evidence>
<dbReference type="CDD" id="cd06127">
    <property type="entry name" value="DEDDh"/>
    <property type="match status" value="1"/>
</dbReference>
<gene>
    <name evidence="8" type="ORF">NAF29_06600</name>
</gene>
<dbReference type="SUPFAM" id="SSF82771">
    <property type="entry name" value="GIY-YIG endonuclease"/>
    <property type="match status" value="1"/>
</dbReference>
<dbReference type="PANTHER" id="PTHR30231:SF37">
    <property type="entry name" value="EXODEOXYRIBONUCLEASE 10"/>
    <property type="match status" value="1"/>
</dbReference>
<keyword evidence="3 8" id="KW-0378">Hydrolase</keyword>
<dbReference type="SMART" id="SM00465">
    <property type="entry name" value="GIYc"/>
    <property type="match status" value="1"/>
</dbReference>
<dbReference type="InterPro" id="IPR047296">
    <property type="entry name" value="GIY-YIG_UvrC_Cho"/>
</dbReference>
<dbReference type="GO" id="GO:0003677">
    <property type="term" value="F:DNA binding"/>
    <property type="evidence" value="ECO:0007669"/>
    <property type="project" value="InterPro"/>
</dbReference>
<dbReference type="SUPFAM" id="SSF53098">
    <property type="entry name" value="Ribonuclease H-like"/>
    <property type="match status" value="1"/>
</dbReference>
<dbReference type="Pfam" id="PF00929">
    <property type="entry name" value="RNase_T"/>
    <property type="match status" value="1"/>
</dbReference>
<proteinExistence type="predicted"/>
<dbReference type="Pfam" id="PF01541">
    <property type="entry name" value="GIY-YIG"/>
    <property type="match status" value="1"/>
</dbReference>
<organism evidence="8 9">
    <name type="scientific">Echinimonas agarilytica</name>
    <dbReference type="NCBI Taxonomy" id="1215918"/>
    <lineage>
        <taxon>Bacteria</taxon>
        <taxon>Pseudomonadati</taxon>
        <taxon>Pseudomonadota</taxon>
        <taxon>Gammaproteobacteria</taxon>
        <taxon>Alteromonadales</taxon>
        <taxon>Echinimonadaceae</taxon>
        <taxon>Echinimonas</taxon>
    </lineage>
</organism>
<dbReference type="GO" id="GO:0005829">
    <property type="term" value="C:cytosol"/>
    <property type="evidence" value="ECO:0007669"/>
    <property type="project" value="TreeGrafter"/>
</dbReference>
<dbReference type="RefSeq" id="WP_251260687.1">
    <property type="nucleotide sequence ID" value="NZ_JAMQGP010000002.1"/>
</dbReference>
<dbReference type="EMBL" id="JAMQGP010000002">
    <property type="protein sequence ID" value="MCM2679338.1"/>
    <property type="molecule type" value="Genomic_DNA"/>
</dbReference>
<keyword evidence="9" id="KW-1185">Reference proteome</keyword>
<name>A0AA41W5Z0_9GAMM</name>
<keyword evidence="2" id="KW-0540">Nuclease</keyword>
<dbReference type="FunFam" id="3.30.420.10:FF:000045">
    <property type="entry name" value="3'-5' exonuclease DinG"/>
    <property type="match status" value="1"/>
</dbReference>
<reference evidence="8 9" key="1">
    <citation type="journal article" date="2013" name="Antonie Van Leeuwenhoek">
        <title>Echinimonas agarilytica gen. nov., sp. nov., a new gammaproteobacterium isolated from the sea urchin Strongylocentrotus intermedius.</title>
        <authorList>
            <person name="Nedashkovskaya O.I."/>
            <person name="Stenkova A.M."/>
            <person name="Zhukova N.V."/>
            <person name="Van Trappen S."/>
            <person name="Lee J.S."/>
            <person name="Kim S.B."/>
        </authorList>
    </citation>
    <scope>NUCLEOTIDE SEQUENCE [LARGE SCALE GENOMIC DNA]</scope>
    <source>
        <strain evidence="8 9">KMM 6351</strain>
    </source>
</reference>
<sequence length="468" mass="53213">MDLVFVDLETTGGVAQRDRITEIAVVRYRDEAEVSRWSTLVNPEQTLTPFIQRLTGITDAMLATAPLFANVADEIRAQLEGAIFVAHNARFDYGFLKSEFRRLGQHWQSKNLCTVKLSRHIYPQFKKHGLDQLIKRHGLACDARHRALGDALATLMFYQHACDELGLEVIETAVNKLIQRPALPPNLPADELDSLPNSAGVYRFWGEEGALLYVGKSINIYQRVMSHFQDDHRLHKSQRLSQQLFHIDFTQTAGDLGAQLLELKEIKSLQPIHNRRSRAAKELKTVQLLENDDGYLKAHIVSSIDSSNLNQFFGIFKTVKEAEKAIKGLCQSYQLCPQLCGLEQGQGACFSRQLDKCKGACESLEAAVNYNVRAQLAFQGLKLKSWPWDGPIAIHEHDDFTNISASYVIWNWIHMTTVSNEQDLFEWVENNAHDSLEHVSFDKDCYQLLQRYLFSGKNKPQVTLLNVQ</sequence>
<dbReference type="GO" id="GO:0008408">
    <property type="term" value="F:3'-5' exonuclease activity"/>
    <property type="evidence" value="ECO:0007669"/>
    <property type="project" value="TreeGrafter"/>
</dbReference>
<dbReference type="InterPro" id="IPR012337">
    <property type="entry name" value="RNaseH-like_sf"/>
</dbReference>
<evidence type="ECO:0000256" key="2">
    <source>
        <dbReference type="ARBA" id="ARBA00022722"/>
    </source>
</evidence>
<dbReference type="SMART" id="SM00479">
    <property type="entry name" value="EXOIII"/>
    <property type="match status" value="1"/>
</dbReference>
<dbReference type="InterPro" id="IPR013520">
    <property type="entry name" value="Ribonucl_H"/>
</dbReference>
<dbReference type="Proteomes" id="UP001165393">
    <property type="component" value="Unassembled WGS sequence"/>
</dbReference>
<dbReference type="NCBIfam" id="TIGR00573">
    <property type="entry name" value="dnaq"/>
    <property type="match status" value="1"/>
</dbReference>
<dbReference type="CDD" id="cd10434">
    <property type="entry name" value="GIY-YIG_UvrC_Cho"/>
    <property type="match status" value="1"/>
</dbReference>
<dbReference type="GO" id="GO:0003887">
    <property type="term" value="F:DNA-directed DNA polymerase activity"/>
    <property type="evidence" value="ECO:0007669"/>
    <property type="project" value="UniProtKB-EC"/>
</dbReference>
<comment type="subunit">
    <text evidence="5">DNA polymerase III contains a core (composed of alpha, epsilon and theta chains) that associates with a tau subunit. This core dimerizes to form the POLIII' complex. PolIII' associates with the gamma complex (composed of gamma, delta, delta', psi and chi chains) and with the beta chain to form the complete DNA polymerase III complex.</text>
</comment>
<evidence type="ECO:0000313" key="8">
    <source>
        <dbReference type="EMBL" id="MCM2679338.1"/>
    </source>
</evidence>
<evidence type="ECO:0000256" key="1">
    <source>
        <dbReference type="ARBA" id="ARBA00012417"/>
    </source>
</evidence>
<dbReference type="PANTHER" id="PTHR30231">
    <property type="entry name" value="DNA POLYMERASE III SUBUNIT EPSILON"/>
    <property type="match status" value="1"/>
</dbReference>
<evidence type="ECO:0000256" key="4">
    <source>
        <dbReference type="ARBA" id="ARBA00025483"/>
    </source>
</evidence>
<protein>
    <recommendedName>
        <fullName evidence="1">DNA-directed DNA polymerase</fullName>
        <ecNumber evidence="1">2.7.7.7</ecNumber>
    </recommendedName>
</protein>
<comment type="caution">
    <text evidence="8">The sequence shown here is derived from an EMBL/GenBank/DDBJ whole genome shotgun (WGS) entry which is preliminary data.</text>
</comment>
<dbReference type="InterPro" id="IPR000305">
    <property type="entry name" value="GIY-YIG_endonuc"/>
</dbReference>
<evidence type="ECO:0000256" key="5">
    <source>
        <dbReference type="ARBA" id="ARBA00026073"/>
    </source>
</evidence>
<keyword evidence="3 8" id="KW-0269">Exonuclease</keyword>
<feature type="domain" description="GIY-YIG" evidence="7">
    <location>
        <begin position="197"/>
        <end position="275"/>
    </location>
</feature>
<dbReference type="EC" id="2.7.7.7" evidence="1"/>
<evidence type="ECO:0000256" key="3">
    <source>
        <dbReference type="ARBA" id="ARBA00022839"/>
    </source>
</evidence>
<dbReference type="GO" id="GO:0006289">
    <property type="term" value="P:nucleotide-excision repair"/>
    <property type="evidence" value="ECO:0007669"/>
    <property type="project" value="InterPro"/>
</dbReference>
<dbReference type="Gene3D" id="3.40.1440.10">
    <property type="entry name" value="GIY-YIG endonuclease"/>
    <property type="match status" value="1"/>
</dbReference>
<evidence type="ECO:0000256" key="6">
    <source>
        <dbReference type="ARBA" id="ARBA00049244"/>
    </source>
</evidence>
<dbReference type="Gene3D" id="3.30.420.10">
    <property type="entry name" value="Ribonuclease H-like superfamily/Ribonuclease H"/>
    <property type="match status" value="1"/>
</dbReference>
<dbReference type="AlphaFoldDB" id="A0AA41W5Z0"/>
<dbReference type="InterPro" id="IPR035901">
    <property type="entry name" value="GIY-YIG_endonuc_sf"/>
</dbReference>
<dbReference type="PROSITE" id="PS50164">
    <property type="entry name" value="GIY_YIG"/>
    <property type="match status" value="1"/>
</dbReference>